<reference evidence="1" key="2">
    <citation type="submission" date="2020-02" db="EMBL/GenBank/DDBJ databases">
        <title>Identification and distribution of gene clusters putatively required for synthesis of sphingolipid metabolism inhibitors in phylogenetically diverse species of the filamentous fungus Fusarium.</title>
        <authorList>
            <person name="Kim H.-S."/>
            <person name="Busman M."/>
            <person name="Brown D.W."/>
            <person name="Divon H."/>
            <person name="Uhlig S."/>
            <person name="Proctor R.H."/>
        </authorList>
    </citation>
    <scope>NUCLEOTIDE SEQUENCE</scope>
    <source>
        <strain evidence="1">NRRL 25174</strain>
    </source>
</reference>
<dbReference type="EMBL" id="PVQB02000340">
    <property type="protein sequence ID" value="KAF4338515.1"/>
    <property type="molecule type" value="Genomic_DNA"/>
</dbReference>
<reference evidence="1" key="1">
    <citation type="journal article" date="2017" name="Mycologia">
        <title>Fusarium algeriense, sp. nov., a novel toxigenic crown rot pathogen of durum wheat from Algeria is nested in the Fusarium burgessii species complex.</title>
        <authorList>
            <person name="Laraba I."/>
            <person name="Keddad A."/>
            <person name="Boureghda H."/>
            <person name="Abdallah N."/>
            <person name="Vaughan M.M."/>
            <person name="Proctor R.H."/>
            <person name="Busman M."/>
            <person name="O'Donnell K."/>
        </authorList>
    </citation>
    <scope>NUCLEOTIDE SEQUENCE</scope>
    <source>
        <strain evidence="1">NRRL 25174</strain>
    </source>
</reference>
<evidence type="ECO:0000313" key="1">
    <source>
        <dbReference type="EMBL" id="KAF4338515.1"/>
    </source>
</evidence>
<dbReference type="OrthoDB" id="5020061at2759"/>
<accession>A0A9P5DWX7</accession>
<sequence length="171" mass="19555">MWTSRISPLENSPWPKTRTSSKSYNFLMVFGDLTKPLSLFPGLKKLDVLSAFEEHLKIIEERMKDNGYNIKVHVPDKVIMHEITFFKSIASESKSSSFDLAGYMNKSHFLPLISCAVTGRIKDGEFAFFDLTGPFVHLCPNHDADDGFNPPINQDILSVWAQRKFDVFMDF</sequence>
<gene>
    <name evidence="1" type="ORF">FBEOM_7554</name>
</gene>
<comment type="caution">
    <text evidence="1">The sequence shown here is derived from an EMBL/GenBank/DDBJ whole genome shotgun (WGS) entry which is preliminary data.</text>
</comment>
<dbReference type="AlphaFoldDB" id="A0A9P5DWX7"/>
<name>A0A9P5DWX7_9HYPO</name>
<evidence type="ECO:0000313" key="2">
    <source>
        <dbReference type="Proteomes" id="UP000730481"/>
    </source>
</evidence>
<organism evidence="1 2">
    <name type="scientific">Fusarium beomiforme</name>
    <dbReference type="NCBI Taxonomy" id="44412"/>
    <lineage>
        <taxon>Eukaryota</taxon>
        <taxon>Fungi</taxon>
        <taxon>Dikarya</taxon>
        <taxon>Ascomycota</taxon>
        <taxon>Pezizomycotina</taxon>
        <taxon>Sordariomycetes</taxon>
        <taxon>Hypocreomycetidae</taxon>
        <taxon>Hypocreales</taxon>
        <taxon>Nectriaceae</taxon>
        <taxon>Fusarium</taxon>
        <taxon>Fusarium burgessii species complex</taxon>
    </lineage>
</organism>
<proteinExistence type="predicted"/>
<protein>
    <submittedName>
        <fullName evidence="1">Uncharacterized protein</fullName>
    </submittedName>
</protein>
<dbReference type="Proteomes" id="UP000730481">
    <property type="component" value="Unassembled WGS sequence"/>
</dbReference>
<keyword evidence="2" id="KW-1185">Reference proteome</keyword>